<dbReference type="InterPro" id="IPR036864">
    <property type="entry name" value="Zn2-C6_fun-type_DNA-bd_sf"/>
</dbReference>
<dbReference type="SMART" id="SM00066">
    <property type="entry name" value="GAL4"/>
    <property type="match status" value="1"/>
</dbReference>
<proteinExistence type="predicted"/>
<dbReference type="GO" id="GO:0005634">
    <property type="term" value="C:nucleus"/>
    <property type="evidence" value="ECO:0007669"/>
    <property type="project" value="UniProtKB-SubCell"/>
</dbReference>
<organism evidence="7 8">
    <name type="scientific">Penicillium chermesinum</name>
    <dbReference type="NCBI Taxonomy" id="63820"/>
    <lineage>
        <taxon>Eukaryota</taxon>
        <taxon>Fungi</taxon>
        <taxon>Dikarya</taxon>
        <taxon>Ascomycota</taxon>
        <taxon>Pezizomycotina</taxon>
        <taxon>Eurotiomycetes</taxon>
        <taxon>Eurotiomycetidae</taxon>
        <taxon>Eurotiales</taxon>
        <taxon>Aspergillaceae</taxon>
        <taxon>Penicillium</taxon>
    </lineage>
</organism>
<dbReference type="OrthoDB" id="4525710at2759"/>
<evidence type="ECO:0000256" key="5">
    <source>
        <dbReference type="ARBA" id="ARBA00023242"/>
    </source>
</evidence>
<sequence length="483" mass="54882">MRVGKGCGRCRHRHIRCVVPEGASACTPCARLGRACHLDPRFQFKEVQHVYQKTQGTAARFDLVWDEDQTWVDVSKPVKFVLELADSPENERDSVFRPIEPAENAAQAVDICDPQCHFATVVPQRALQVPLVLKAVLALAARHDAIMNEKGHWEASAYHGECLELLIDALSLPEPTYDDNMLVAVVILRMYEELDNTQDGKFHLLGSNRLINMMSRSVPSGGLAEAVSWQFMRQAIYSSVVQYQPMQLDLENYRFSSVFQRQDDAAYANMAVFHCAHIIQVCRDWPTLPVNQTGWQEMSKTLESWYKARPNTWQPLRYQPPDVAADRPFPEVWMMSASAVVGMQYYHTACIFLTLCGPNSQSGNDFENARTRRMAERTIATHIANVIGLSLSNESVQNAYFMPCHLLQRFGYCIRNSMEKQGSLKFLAHMEKVIGWQTAWIKRELEQQWTELAEIDPPLGPPFWSIDPAVVRLFFGHAFGALA</sequence>
<reference evidence="7" key="2">
    <citation type="journal article" date="2023" name="IMA Fungus">
        <title>Comparative genomic study of the Penicillium genus elucidates a diverse pangenome and 15 lateral gene transfer events.</title>
        <authorList>
            <person name="Petersen C."/>
            <person name="Sorensen T."/>
            <person name="Nielsen M.R."/>
            <person name="Sondergaard T.E."/>
            <person name="Sorensen J.L."/>
            <person name="Fitzpatrick D.A."/>
            <person name="Frisvad J.C."/>
            <person name="Nielsen K.L."/>
        </authorList>
    </citation>
    <scope>NUCLEOTIDE SEQUENCE</scope>
    <source>
        <strain evidence="7">IBT 19713</strain>
    </source>
</reference>
<dbReference type="EMBL" id="JAPQKS010000006">
    <property type="protein sequence ID" value="KAJ5223916.1"/>
    <property type="molecule type" value="Genomic_DNA"/>
</dbReference>
<feature type="domain" description="Zn(2)-C6 fungal-type" evidence="6">
    <location>
        <begin position="6"/>
        <end position="36"/>
    </location>
</feature>
<evidence type="ECO:0000313" key="8">
    <source>
        <dbReference type="Proteomes" id="UP001150941"/>
    </source>
</evidence>
<dbReference type="GeneID" id="83205057"/>
<evidence type="ECO:0000256" key="1">
    <source>
        <dbReference type="ARBA" id="ARBA00004123"/>
    </source>
</evidence>
<dbReference type="Proteomes" id="UP001150941">
    <property type="component" value="Unassembled WGS sequence"/>
</dbReference>
<dbReference type="PANTHER" id="PTHR37534:SF25">
    <property type="entry name" value="ZN(II)2CYS6 TRANSCRIPTION FACTOR (EUROFUNG)"/>
    <property type="match status" value="1"/>
</dbReference>
<dbReference type="SUPFAM" id="SSF57701">
    <property type="entry name" value="Zn2/Cys6 DNA-binding domain"/>
    <property type="match status" value="1"/>
</dbReference>
<protein>
    <recommendedName>
        <fullName evidence="6">Zn(2)-C6 fungal-type domain-containing protein</fullName>
    </recommendedName>
</protein>
<evidence type="ECO:0000313" key="7">
    <source>
        <dbReference type="EMBL" id="KAJ5223916.1"/>
    </source>
</evidence>
<evidence type="ECO:0000256" key="2">
    <source>
        <dbReference type="ARBA" id="ARBA00023015"/>
    </source>
</evidence>
<dbReference type="GO" id="GO:0008270">
    <property type="term" value="F:zinc ion binding"/>
    <property type="evidence" value="ECO:0007669"/>
    <property type="project" value="InterPro"/>
</dbReference>
<keyword evidence="5" id="KW-0539">Nucleus</keyword>
<evidence type="ECO:0000256" key="4">
    <source>
        <dbReference type="ARBA" id="ARBA00023163"/>
    </source>
</evidence>
<dbReference type="GO" id="GO:0000981">
    <property type="term" value="F:DNA-binding transcription factor activity, RNA polymerase II-specific"/>
    <property type="evidence" value="ECO:0007669"/>
    <property type="project" value="InterPro"/>
</dbReference>
<evidence type="ECO:0000256" key="3">
    <source>
        <dbReference type="ARBA" id="ARBA00023125"/>
    </source>
</evidence>
<accession>A0A9W9NQ46</accession>
<keyword evidence="3" id="KW-0238">DNA-binding</keyword>
<dbReference type="CDD" id="cd00067">
    <property type="entry name" value="GAL4"/>
    <property type="match status" value="1"/>
</dbReference>
<gene>
    <name evidence="7" type="ORF">N7468_008458</name>
</gene>
<keyword evidence="4" id="KW-0804">Transcription</keyword>
<keyword evidence="8" id="KW-1185">Reference proteome</keyword>
<dbReference type="GO" id="GO:0000976">
    <property type="term" value="F:transcription cis-regulatory region binding"/>
    <property type="evidence" value="ECO:0007669"/>
    <property type="project" value="TreeGrafter"/>
</dbReference>
<dbReference type="AlphaFoldDB" id="A0A9W9NQ46"/>
<evidence type="ECO:0000259" key="6">
    <source>
        <dbReference type="PROSITE" id="PS00463"/>
    </source>
</evidence>
<dbReference type="RefSeq" id="XP_058328099.1">
    <property type="nucleotide sequence ID" value="XM_058477754.1"/>
</dbReference>
<dbReference type="InterPro" id="IPR021858">
    <property type="entry name" value="Fun_TF"/>
</dbReference>
<dbReference type="InterPro" id="IPR001138">
    <property type="entry name" value="Zn2Cys6_DnaBD"/>
</dbReference>
<name>A0A9W9NQ46_9EURO</name>
<dbReference type="GO" id="GO:0045944">
    <property type="term" value="P:positive regulation of transcription by RNA polymerase II"/>
    <property type="evidence" value="ECO:0007669"/>
    <property type="project" value="TreeGrafter"/>
</dbReference>
<dbReference type="PANTHER" id="PTHR37534">
    <property type="entry name" value="TRANSCRIPTIONAL ACTIVATOR PROTEIN UGA3"/>
    <property type="match status" value="1"/>
</dbReference>
<reference evidence="7" key="1">
    <citation type="submission" date="2022-11" db="EMBL/GenBank/DDBJ databases">
        <authorList>
            <person name="Petersen C."/>
        </authorList>
    </citation>
    <scope>NUCLEOTIDE SEQUENCE</scope>
    <source>
        <strain evidence="7">IBT 19713</strain>
    </source>
</reference>
<dbReference type="Gene3D" id="4.10.240.10">
    <property type="entry name" value="Zn(2)-C6 fungal-type DNA-binding domain"/>
    <property type="match status" value="1"/>
</dbReference>
<comment type="subcellular location">
    <subcellularLocation>
        <location evidence="1">Nucleus</location>
    </subcellularLocation>
</comment>
<dbReference type="PROSITE" id="PS00463">
    <property type="entry name" value="ZN2_CY6_FUNGAL_1"/>
    <property type="match status" value="1"/>
</dbReference>
<keyword evidence="2" id="KW-0805">Transcription regulation</keyword>
<comment type="caution">
    <text evidence="7">The sequence shown here is derived from an EMBL/GenBank/DDBJ whole genome shotgun (WGS) entry which is preliminary data.</text>
</comment>
<dbReference type="Pfam" id="PF11951">
    <property type="entry name" value="Fungal_trans_2"/>
    <property type="match status" value="1"/>
</dbReference>